<evidence type="ECO:0000313" key="10">
    <source>
        <dbReference type="Proteomes" id="UP001274830"/>
    </source>
</evidence>
<keyword evidence="6" id="KW-0408">Iron</keyword>
<dbReference type="GO" id="GO:0004497">
    <property type="term" value="F:monooxygenase activity"/>
    <property type="evidence" value="ECO:0007669"/>
    <property type="project" value="UniProtKB-KW"/>
</dbReference>
<evidence type="ECO:0000256" key="7">
    <source>
        <dbReference type="ARBA" id="ARBA00023033"/>
    </source>
</evidence>
<dbReference type="PANTHER" id="PTHR24305">
    <property type="entry name" value="CYTOCHROME P450"/>
    <property type="match status" value="1"/>
</dbReference>
<dbReference type="InterPro" id="IPR050121">
    <property type="entry name" value="Cytochrome_P450_monoxygenase"/>
</dbReference>
<keyword evidence="8" id="KW-0812">Transmembrane</keyword>
<dbReference type="GO" id="GO:0005506">
    <property type="term" value="F:iron ion binding"/>
    <property type="evidence" value="ECO:0007669"/>
    <property type="project" value="InterPro"/>
</dbReference>
<comment type="cofactor">
    <cofactor evidence="1">
        <name>heme</name>
        <dbReference type="ChEBI" id="CHEBI:30413"/>
    </cofactor>
</comment>
<proteinExistence type="inferred from homology"/>
<dbReference type="SUPFAM" id="SSF48264">
    <property type="entry name" value="Cytochrome P450"/>
    <property type="match status" value="1"/>
</dbReference>
<dbReference type="GO" id="GO:0016705">
    <property type="term" value="F:oxidoreductase activity, acting on paired donors, with incorporation or reduction of molecular oxygen"/>
    <property type="evidence" value="ECO:0007669"/>
    <property type="project" value="InterPro"/>
</dbReference>
<dbReference type="PANTHER" id="PTHR24305:SF29">
    <property type="entry name" value="BENZOATE-PARA-HYDROXYLASE"/>
    <property type="match status" value="1"/>
</dbReference>
<keyword evidence="5" id="KW-0560">Oxidoreductase</keyword>
<sequence length="300" mass="34229">MDALRSVVRAGLLVSLAGILYTVFRILYNIFLHPLRRYPGPWLWSATRLIWVISLQKGHLHNDILQLHNRYGPVVRIAPDELSYIDAQAWKDIYHNPALERNQVWFRKIKPDDPWSIMGSHEGHHARFRRAFMGAFSDKAIKGHSPLLEHYVEIMMKHFSGVATDHSAVVDIVSWFNYVTFDISGDLCFGESFGSTATGRQHPWVQIACSFGKGVALIASLNFFSPLNKALKYILPADVRERAQYHRELSASKVQQRLELGETRNDFITTILKYNNSKADPVTVSEMQVNMSIMVFAASE</sequence>
<reference evidence="9" key="1">
    <citation type="submission" date="2023-07" db="EMBL/GenBank/DDBJ databases">
        <title>Black Yeasts Isolated from many extreme environments.</title>
        <authorList>
            <person name="Coleine C."/>
            <person name="Stajich J.E."/>
            <person name="Selbmann L."/>
        </authorList>
    </citation>
    <scope>NUCLEOTIDE SEQUENCE</scope>
    <source>
        <strain evidence="9">CCFEE 5485</strain>
    </source>
</reference>
<name>A0AAE0TSG4_9PEZI</name>
<keyword evidence="8" id="KW-0472">Membrane</keyword>
<evidence type="ECO:0000256" key="1">
    <source>
        <dbReference type="ARBA" id="ARBA00001971"/>
    </source>
</evidence>
<evidence type="ECO:0000256" key="2">
    <source>
        <dbReference type="ARBA" id="ARBA00010617"/>
    </source>
</evidence>
<keyword evidence="10" id="KW-1185">Reference proteome</keyword>
<protein>
    <recommendedName>
        <fullName evidence="11">Cytochrome P450</fullName>
    </recommendedName>
</protein>
<organism evidence="9 10">
    <name type="scientific">Recurvomyces mirabilis</name>
    <dbReference type="NCBI Taxonomy" id="574656"/>
    <lineage>
        <taxon>Eukaryota</taxon>
        <taxon>Fungi</taxon>
        <taxon>Dikarya</taxon>
        <taxon>Ascomycota</taxon>
        <taxon>Pezizomycotina</taxon>
        <taxon>Dothideomycetes</taxon>
        <taxon>Dothideomycetidae</taxon>
        <taxon>Mycosphaerellales</taxon>
        <taxon>Teratosphaeriaceae</taxon>
        <taxon>Recurvomyces</taxon>
    </lineage>
</organism>
<evidence type="ECO:0000256" key="8">
    <source>
        <dbReference type="SAM" id="Phobius"/>
    </source>
</evidence>
<dbReference type="Gene3D" id="1.10.630.10">
    <property type="entry name" value="Cytochrome P450"/>
    <property type="match status" value="1"/>
</dbReference>
<accession>A0AAE0TSG4</accession>
<evidence type="ECO:0000256" key="4">
    <source>
        <dbReference type="ARBA" id="ARBA00022723"/>
    </source>
</evidence>
<keyword evidence="8" id="KW-1133">Transmembrane helix</keyword>
<comment type="similarity">
    <text evidence="2">Belongs to the cytochrome P450 family.</text>
</comment>
<evidence type="ECO:0000256" key="5">
    <source>
        <dbReference type="ARBA" id="ARBA00023002"/>
    </source>
</evidence>
<feature type="transmembrane region" description="Helical" evidence="8">
    <location>
        <begin position="6"/>
        <end position="28"/>
    </location>
</feature>
<dbReference type="GO" id="GO:0020037">
    <property type="term" value="F:heme binding"/>
    <property type="evidence" value="ECO:0007669"/>
    <property type="project" value="InterPro"/>
</dbReference>
<dbReference type="InterPro" id="IPR036396">
    <property type="entry name" value="Cyt_P450_sf"/>
</dbReference>
<dbReference type="Pfam" id="PF00067">
    <property type="entry name" value="p450"/>
    <property type="match status" value="1"/>
</dbReference>
<keyword evidence="4" id="KW-0479">Metal-binding</keyword>
<dbReference type="AlphaFoldDB" id="A0AAE0TSG4"/>
<gene>
    <name evidence="9" type="ORF">LTR78_009435</name>
</gene>
<keyword evidence="7" id="KW-0503">Monooxygenase</keyword>
<comment type="caution">
    <text evidence="9">The sequence shown here is derived from an EMBL/GenBank/DDBJ whole genome shotgun (WGS) entry which is preliminary data.</text>
</comment>
<evidence type="ECO:0000256" key="6">
    <source>
        <dbReference type="ARBA" id="ARBA00023004"/>
    </source>
</evidence>
<evidence type="ECO:0008006" key="11">
    <source>
        <dbReference type="Google" id="ProtNLM"/>
    </source>
</evidence>
<dbReference type="Proteomes" id="UP001274830">
    <property type="component" value="Unassembled WGS sequence"/>
</dbReference>
<evidence type="ECO:0000256" key="3">
    <source>
        <dbReference type="ARBA" id="ARBA00022617"/>
    </source>
</evidence>
<keyword evidence="3" id="KW-0349">Heme</keyword>
<dbReference type="InterPro" id="IPR001128">
    <property type="entry name" value="Cyt_P450"/>
</dbReference>
<evidence type="ECO:0000313" key="9">
    <source>
        <dbReference type="EMBL" id="KAK3670743.1"/>
    </source>
</evidence>
<dbReference type="EMBL" id="JAUTXT010000052">
    <property type="protein sequence ID" value="KAK3670743.1"/>
    <property type="molecule type" value="Genomic_DNA"/>
</dbReference>